<dbReference type="AlphaFoldDB" id="A0A1G2HP01"/>
<dbReference type="Proteomes" id="UP000176855">
    <property type="component" value="Unassembled WGS sequence"/>
</dbReference>
<comment type="caution">
    <text evidence="1">The sequence shown here is derived from an EMBL/GenBank/DDBJ whole genome shotgun (WGS) entry which is preliminary data.</text>
</comment>
<evidence type="ECO:0000313" key="2">
    <source>
        <dbReference type="Proteomes" id="UP000176855"/>
    </source>
</evidence>
<accession>A0A1G2HP01</accession>
<gene>
    <name evidence="1" type="ORF">A2730_03655</name>
</gene>
<name>A0A1G2HP01_9BACT</name>
<reference evidence="1 2" key="1">
    <citation type="journal article" date="2016" name="Nat. Commun.">
        <title>Thousands of microbial genomes shed light on interconnected biogeochemical processes in an aquifer system.</title>
        <authorList>
            <person name="Anantharaman K."/>
            <person name="Brown C.T."/>
            <person name="Hug L.A."/>
            <person name="Sharon I."/>
            <person name="Castelle C.J."/>
            <person name="Probst A.J."/>
            <person name="Thomas B.C."/>
            <person name="Singh A."/>
            <person name="Wilkins M.J."/>
            <person name="Karaoz U."/>
            <person name="Brodie E.L."/>
            <person name="Williams K.H."/>
            <person name="Hubbard S.S."/>
            <person name="Banfield J.F."/>
        </authorList>
    </citation>
    <scope>NUCLEOTIDE SEQUENCE [LARGE SCALE GENOMIC DNA]</scope>
</reference>
<protein>
    <submittedName>
        <fullName evidence="1">Uncharacterized protein</fullName>
    </submittedName>
</protein>
<sequence>MTKKRGLYTMILLAILGGTNFLTYGVTTYGSQAKSYVKIVFLREYHQDCNLEKQEQIRAGVAIPNDLLCDNEDTNYEMARTFFPNNRWAYMLTEKMLLPGHQVFVFRLLAKDEKLTLE</sequence>
<proteinExistence type="predicted"/>
<dbReference type="EMBL" id="MHOO01000012">
    <property type="protein sequence ID" value="OGZ63618.1"/>
    <property type="molecule type" value="Genomic_DNA"/>
</dbReference>
<evidence type="ECO:0000313" key="1">
    <source>
        <dbReference type="EMBL" id="OGZ63618.1"/>
    </source>
</evidence>
<organism evidence="1 2">
    <name type="scientific">Candidatus Staskawiczbacteria bacterium RIFCSPHIGHO2_01_FULL_39_25</name>
    <dbReference type="NCBI Taxonomy" id="1802202"/>
    <lineage>
        <taxon>Bacteria</taxon>
        <taxon>Candidatus Staskawicziibacteriota</taxon>
    </lineage>
</organism>